<keyword evidence="7" id="KW-0328">Glycosyltransferase</keyword>
<evidence type="ECO:0000256" key="12">
    <source>
        <dbReference type="SAM" id="Phobius"/>
    </source>
</evidence>
<gene>
    <name evidence="14" type="ORF">SAE02_48370</name>
</gene>
<accession>A0A512DW34</accession>
<dbReference type="GO" id="GO:0016758">
    <property type="term" value="F:hexosyltransferase activity"/>
    <property type="evidence" value="ECO:0007669"/>
    <property type="project" value="TreeGrafter"/>
</dbReference>
<keyword evidence="5" id="KW-1003">Cell membrane</keyword>
<comment type="similarity">
    <text evidence="3">Belongs to the glycosyltransferase 2 family. OpgH subfamily.</text>
</comment>
<comment type="caution">
    <text evidence="14">The sequence shown here is derived from an EMBL/GenBank/DDBJ whole genome shotgun (WGS) entry which is preliminary data.</text>
</comment>
<feature type="domain" description="Glycosyltransferase 2-like" evidence="13">
    <location>
        <begin position="210"/>
        <end position="399"/>
    </location>
</feature>
<dbReference type="GO" id="GO:0005886">
    <property type="term" value="C:plasma membrane"/>
    <property type="evidence" value="ECO:0007669"/>
    <property type="project" value="UniProtKB-SubCell"/>
</dbReference>
<dbReference type="Proteomes" id="UP000321523">
    <property type="component" value="Unassembled WGS sequence"/>
</dbReference>
<keyword evidence="10 12" id="KW-1133">Transmembrane helix</keyword>
<feature type="transmembrane region" description="Helical" evidence="12">
    <location>
        <begin position="381"/>
        <end position="403"/>
    </location>
</feature>
<feature type="transmembrane region" description="Helical" evidence="12">
    <location>
        <begin position="63"/>
        <end position="87"/>
    </location>
</feature>
<reference evidence="14 15" key="1">
    <citation type="submission" date="2019-07" db="EMBL/GenBank/DDBJ databases">
        <title>Whole genome shotgun sequence of Skermanella aerolata NBRC 106429.</title>
        <authorList>
            <person name="Hosoyama A."/>
            <person name="Uohara A."/>
            <person name="Ohji S."/>
            <person name="Ichikawa N."/>
        </authorList>
    </citation>
    <scope>NUCLEOTIDE SEQUENCE [LARGE SCALE GENOMIC DNA]</scope>
    <source>
        <strain evidence="14 15">NBRC 106429</strain>
    </source>
</reference>
<keyword evidence="11 12" id="KW-0472">Membrane</keyword>
<comment type="subcellular location">
    <subcellularLocation>
        <location evidence="1">Cell inner membrane</location>
        <topology evidence="1">Multi-pass membrane protein</topology>
    </subcellularLocation>
</comment>
<feature type="transmembrane region" description="Helical" evidence="12">
    <location>
        <begin position="31"/>
        <end position="51"/>
    </location>
</feature>
<evidence type="ECO:0000313" key="15">
    <source>
        <dbReference type="Proteomes" id="UP000321523"/>
    </source>
</evidence>
<dbReference type="PANTHER" id="PTHR43867">
    <property type="entry name" value="CELLULOSE SYNTHASE CATALYTIC SUBUNIT A [UDP-FORMING]"/>
    <property type="match status" value="1"/>
</dbReference>
<feature type="transmembrane region" description="Helical" evidence="12">
    <location>
        <begin position="435"/>
        <end position="460"/>
    </location>
</feature>
<evidence type="ECO:0000256" key="11">
    <source>
        <dbReference type="ARBA" id="ARBA00023136"/>
    </source>
</evidence>
<organism evidence="14 15">
    <name type="scientific">Skermanella aerolata</name>
    <dbReference type="NCBI Taxonomy" id="393310"/>
    <lineage>
        <taxon>Bacteria</taxon>
        <taxon>Pseudomonadati</taxon>
        <taxon>Pseudomonadota</taxon>
        <taxon>Alphaproteobacteria</taxon>
        <taxon>Rhodospirillales</taxon>
        <taxon>Azospirillaceae</taxon>
        <taxon>Skermanella</taxon>
    </lineage>
</organism>
<evidence type="ECO:0000256" key="10">
    <source>
        <dbReference type="ARBA" id="ARBA00022989"/>
    </source>
</evidence>
<evidence type="ECO:0000256" key="9">
    <source>
        <dbReference type="ARBA" id="ARBA00022692"/>
    </source>
</evidence>
<evidence type="ECO:0000256" key="7">
    <source>
        <dbReference type="ARBA" id="ARBA00022676"/>
    </source>
</evidence>
<protein>
    <recommendedName>
        <fullName evidence="4">Glucans biosynthesis glucosyltransferase H</fullName>
    </recommendedName>
</protein>
<sequence length="650" mass="71842">MVTGMSDPSSSLDREQVVAELRRKALWRRGLYFACVILSTLAGSYLMADVLRANGFTGIEMAILVLFTISFAWICTSFWTATIGFLVRLAGRDPAGLDPHKPVVLTARTAIIMPVYNEDPTRVFAGLEATWRSLQRTGEENERNFDLFILSDTRKPEIAEAEEAAWAALCNRLNAGGRMFYRRRESNIGRKAGNIADFLRQWGLAYDHMLVLDADSIMSGDTMVALAKLMQDNPGTGIIQTLPAPVNQETLFGRILQFGSRVYGPALVSGLSWWQLGEGNYWGHNAIIRTSAFIEHCGLPTLSGQAPLGGEILSHDFVEAALMRRAGWQVWIVPELEGSYEELPPNVIDYAVRDRRWCQGNLQHLRLLPAKGLHPLSRLHLIMGVLGYVSSPLWLILLTLSTIDILTQTIVGHNYFEPGYNLFPVWPVSKVSETISLFVVTIGILLVPKVYSLILTIADGRLRRGFGGTGKLLLSAFLELLFSMLLAPAMMLFHTHFVVATLMGRSVQWNAQPRGERGLTFREAAGRNWVHVALGLAWGALVLNIAPDFFWWLVPVITGLVLSVALTVWTSRTDVGQWARRAGLFLTPEETDPPRELRRLAAAEADPPAPADPAGLVRVPPTRPSAIMEQSLSTWAPPGGIASDRHGVAH</sequence>
<dbReference type="CDD" id="cd04191">
    <property type="entry name" value="Glucan_BSP_MdoH"/>
    <property type="match status" value="1"/>
</dbReference>
<evidence type="ECO:0000256" key="2">
    <source>
        <dbReference type="ARBA" id="ARBA00005001"/>
    </source>
</evidence>
<keyword evidence="6" id="KW-0997">Cell inner membrane</keyword>
<keyword evidence="9 12" id="KW-0812">Transmembrane</keyword>
<keyword evidence="15" id="KW-1185">Reference proteome</keyword>
<dbReference type="InterPro" id="IPR029044">
    <property type="entry name" value="Nucleotide-diphossugar_trans"/>
</dbReference>
<evidence type="ECO:0000259" key="13">
    <source>
        <dbReference type="Pfam" id="PF13632"/>
    </source>
</evidence>
<dbReference type="EMBL" id="BJYZ01000023">
    <property type="protein sequence ID" value="GEO40689.1"/>
    <property type="molecule type" value="Genomic_DNA"/>
</dbReference>
<feature type="transmembrane region" description="Helical" evidence="12">
    <location>
        <begin position="549"/>
        <end position="571"/>
    </location>
</feature>
<dbReference type="InterPro" id="IPR050321">
    <property type="entry name" value="Glycosyltr_2/OpgH_subfam"/>
</dbReference>
<name>A0A512DW34_9PROT</name>
<evidence type="ECO:0000256" key="8">
    <source>
        <dbReference type="ARBA" id="ARBA00022679"/>
    </source>
</evidence>
<evidence type="ECO:0000256" key="3">
    <source>
        <dbReference type="ARBA" id="ARBA00009337"/>
    </source>
</evidence>
<keyword evidence="8" id="KW-0808">Transferase</keyword>
<dbReference type="Pfam" id="PF13632">
    <property type="entry name" value="Glyco_trans_2_3"/>
    <property type="match status" value="1"/>
</dbReference>
<evidence type="ECO:0000256" key="6">
    <source>
        <dbReference type="ARBA" id="ARBA00022519"/>
    </source>
</evidence>
<evidence type="ECO:0000313" key="14">
    <source>
        <dbReference type="EMBL" id="GEO40689.1"/>
    </source>
</evidence>
<dbReference type="AlphaFoldDB" id="A0A512DW34"/>
<dbReference type="NCBIfam" id="NF003962">
    <property type="entry name" value="PRK05454.2-5"/>
    <property type="match status" value="1"/>
</dbReference>
<comment type="pathway">
    <text evidence="2">Glycan metabolism; osmoregulated periplasmic glucan (OPG) biosynthesis.</text>
</comment>
<dbReference type="SUPFAM" id="SSF53448">
    <property type="entry name" value="Nucleotide-diphospho-sugar transferases"/>
    <property type="match status" value="1"/>
</dbReference>
<evidence type="ECO:0000256" key="4">
    <source>
        <dbReference type="ARBA" id="ARBA00020585"/>
    </source>
</evidence>
<dbReference type="Gene3D" id="3.90.550.10">
    <property type="entry name" value="Spore Coat Polysaccharide Biosynthesis Protein SpsA, Chain A"/>
    <property type="match status" value="1"/>
</dbReference>
<feature type="transmembrane region" description="Helical" evidence="12">
    <location>
        <begin position="472"/>
        <end position="493"/>
    </location>
</feature>
<dbReference type="InterPro" id="IPR001173">
    <property type="entry name" value="Glyco_trans_2-like"/>
</dbReference>
<dbReference type="PANTHER" id="PTHR43867:SF5">
    <property type="entry name" value="GLUCANS BIOSYNTHESIS GLUCOSYLTRANSFERASE H"/>
    <property type="match status" value="1"/>
</dbReference>
<evidence type="ECO:0000256" key="5">
    <source>
        <dbReference type="ARBA" id="ARBA00022475"/>
    </source>
</evidence>
<proteinExistence type="inferred from homology"/>
<dbReference type="NCBIfam" id="NF003958">
    <property type="entry name" value="PRK05454.2-1"/>
    <property type="match status" value="1"/>
</dbReference>
<evidence type="ECO:0000256" key="1">
    <source>
        <dbReference type="ARBA" id="ARBA00004429"/>
    </source>
</evidence>